<dbReference type="EMBL" id="MEYV01000004">
    <property type="protein sequence ID" value="OGD40603.1"/>
    <property type="molecule type" value="Genomic_DNA"/>
</dbReference>
<dbReference type="NCBIfam" id="TIGR00005">
    <property type="entry name" value="rluA_subfam"/>
    <property type="match status" value="1"/>
</dbReference>
<dbReference type="Gene3D" id="3.30.2350.10">
    <property type="entry name" value="Pseudouridine synthase"/>
    <property type="match status" value="1"/>
</dbReference>
<dbReference type="InterPro" id="IPR020103">
    <property type="entry name" value="PsdUridine_synth_cat_dom_sf"/>
</dbReference>
<protein>
    <recommendedName>
        <fullName evidence="4">Pseudouridine synthase</fullName>
        <ecNumber evidence="4">5.4.99.-</ecNumber>
    </recommendedName>
</protein>
<reference evidence="6 7" key="1">
    <citation type="journal article" date="2016" name="Nat. Commun.">
        <title>Thousands of microbial genomes shed light on interconnected biogeochemical processes in an aquifer system.</title>
        <authorList>
            <person name="Anantharaman K."/>
            <person name="Brown C.T."/>
            <person name="Hug L.A."/>
            <person name="Sharon I."/>
            <person name="Castelle C.J."/>
            <person name="Probst A.J."/>
            <person name="Thomas B.C."/>
            <person name="Singh A."/>
            <person name="Wilkins M.J."/>
            <person name="Karaoz U."/>
            <person name="Brodie E.L."/>
            <person name="Williams K.H."/>
            <person name="Hubbard S.S."/>
            <person name="Banfield J.F."/>
        </authorList>
    </citation>
    <scope>NUCLEOTIDE SEQUENCE [LARGE SCALE GENOMIC DNA]</scope>
</reference>
<comment type="caution">
    <text evidence="6">The sequence shown here is derived from an EMBL/GenBank/DDBJ whole genome shotgun (WGS) entry which is preliminary data.</text>
</comment>
<dbReference type="PANTHER" id="PTHR21600">
    <property type="entry name" value="MITOCHONDRIAL RNA PSEUDOURIDINE SYNTHASE"/>
    <property type="match status" value="1"/>
</dbReference>
<dbReference type="GO" id="GO:0140098">
    <property type="term" value="F:catalytic activity, acting on RNA"/>
    <property type="evidence" value="ECO:0007669"/>
    <property type="project" value="UniProtKB-ARBA"/>
</dbReference>
<comment type="catalytic activity">
    <reaction evidence="4">
        <text>a uridine in RNA = a pseudouridine in RNA</text>
        <dbReference type="Rhea" id="RHEA:48348"/>
        <dbReference type="Rhea" id="RHEA-COMP:12068"/>
        <dbReference type="Rhea" id="RHEA-COMP:12069"/>
        <dbReference type="ChEBI" id="CHEBI:65314"/>
        <dbReference type="ChEBI" id="CHEBI:65315"/>
    </reaction>
</comment>
<dbReference type="CDD" id="cd02869">
    <property type="entry name" value="PseudoU_synth_RluA_like"/>
    <property type="match status" value="1"/>
</dbReference>
<evidence type="ECO:0000313" key="7">
    <source>
        <dbReference type="Proteomes" id="UP000177197"/>
    </source>
</evidence>
<dbReference type="SUPFAM" id="SSF55120">
    <property type="entry name" value="Pseudouridine synthase"/>
    <property type="match status" value="1"/>
</dbReference>
<gene>
    <name evidence="6" type="ORF">A3I30_01085</name>
</gene>
<name>A0A1F5CCL9_9BACT</name>
<comment type="function">
    <text evidence="4">Responsible for synthesis of pseudouridine from uracil.</text>
</comment>
<evidence type="ECO:0000256" key="3">
    <source>
        <dbReference type="PIRSR" id="PIRSR606225-1"/>
    </source>
</evidence>
<evidence type="ECO:0000256" key="4">
    <source>
        <dbReference type="RuleBase" id="RU362028"/>
    </source>
</evidence>
<evidence type="ECO:0000256" key="2">
    <source>
        <dbReference type="ARBA" id="ARBA00023235"/>
    </source>
</evidence>
<dbReference type="PROSITE" id="PS01129">
    <property type="entry name" value="PSI_RLU"/>
    <property type="match status" value="1"/>
</dbReference>
<dbReference type="InterPro" id="IPR006145">
    <property type="entry name" value="PsdUridine_synth_RsuA/RluA"/>
</dbReference>
<evidence type="ECO:0000259" key="5">
    <source>
        <dbReference type="Pfam" id="PF00849"/>
    </source>
</evidence>
<dbReference type="InterPro" id="IPR050188">
    <property type="entry name" value="RluA_PseudoU_synthase"/>
</dbReference>
<dbReference type="GO" id="GO:0000455">
    <property type="term" value="P:enzyme-directed rRNA pseudouridine synthesis"/>
    <property type="evidence" value="ECO:0007669"/>
    <property type="project" value="TreeGrafter"/>
</dbReference>
<evidence type="ECO:0000256" key="1">
    <source>
        <dbReference type="ARBA" id="ARBA00010876"/>
    </source>
</evidence>
<dbReference type="InterPro" id="IPR006225">
    <property type="entry name" value="PsdUridine_synth_RluC/D"/>
</dbReference>
<dbReference type="GO" id="GO:0003723">
    <property type="term" value="F:RNA binding"/>
    <property type="evidence" value="ECO:0007669"/>
    <property type="project" value="InterPro"/>
</dbReference>
<dbReference type="Proteomes" id="UP000177197">
    <property type="component" value="Unassembled WGS sequence"/>
</dbReference>
<dbReference type="EC" id="5.4.99.-" evidence="4"/>
<sequence>MFKIEPDFSIPLEIVYEDDDVIVINKQPGISVHPSINEKSGTLANALVAHYPPMAEIGEDPARPGIVHRLDKDTSGLLVAAKNQEAFEFLKNQWQKGMVTKKYLALVVGRINKERGEIKSELARSKKDFRKRMVVMPKFESKVEGKMAITEYKVLQRFKDYTYLEVYPKTGRMHQIRVHFASMGNPVAGDKIYGKQKKVPVGLARQFLHAYYLSFSLPAQAGLPGGKKLALEADISGDLAEILAKLEK</sequence>
<proteinExistence type="inferred from homology"/>
<evidence type="ECO:0000313" key="6">
    <source>
        <dbReference type="EMBL" id="OGD40603.1"/>
    </source>
</evidence>
<dbReference type="InterPro" id="IPR006224">
    <property type="entry name" value="PsdUridine_synth_RluA-like_CS"/>
</dbReference>
<comment type="similarity">
    <text evidence="1 4">Belongs to the pseudouridine synthase RluA family.</text>
</comment>
<dbReference type="PANTHER" id="PTHR21600:SF44">
    <property type="entry name" value="RIBOSOMAL LARGE SUBUNIT PSEUDOURIDINE SYNTHASE D"/>
    <property type="match status" value="1"/>
</dbReference>
<feature type="active site" evidence="3">
    <location>
        <position position="71"/>
    </location>
</feature>
<organism evidence="6 7">
    <name type="scientific">Candidatus Azambacteria bacterium RIFCSPLOWO2_02_FULL_44_14</name>
    <dbReference type="NCBI Taxonomy" id="1797306"/>
    <lineage>
        <taxon>Bacteria</taxon>
        <taxon>Candidatus Azamiibacteriota</taxon>
    </lineage>
</organism>
<dbReference type="Pfam" id="PF00849">
    <property type="entry name" value="PseudoU_synth_2"/>
    <property type="match status" value="1"/>
</dbReference>
<keyword evidence="2 4" id="KW-0413">Isomerase</keyword>
<dbReference type="GO" id="GO:0009982">
    <property type="term" value="F:pseudouridine synthase activity"/>
    <property type="evidence" value="ECO:0007669"/>
    <property type="project" value="InterPro"/>
</dbReference>
<dbReference type="AlphaFoldDB" id="A0A1F5CCL9"/>
<accession>A0A1F5CCL9</accession>
<feature type="domain" description="Pseudouridine synthase RsuA/RluA-like" evidence="5">
    <location>
        <begin position="20"/>
        <end position="182"/>
    </location>
</feature>